<name>W4FB10_APHAT</name>
<dbReference type="OrthoDB" id="116425at2759"/>
<dbReference type="GO" id="GO:0046872">
    <property type="term" value="F:metal ion binding"/>
    <property type="evidence" value="ECO:0007669"/>
    <property type="project" value="UniProtKB-KW"/>
</dbReference>
<gene>
    <name evidence="5" type="ORF">H257_18463</name>
</gene>
<evidence type="ECO:0000256" key="2">
    <source>
        <dbReference type="ARBA" id="ARBA00022723"/>
    </source>
</evidence>
<dbReference type="AlphaFoldDB" id="W4FB10"/>
<dbReference type="VEuPathDB" id="FungiDB:H257_18463"/>
<evidence type="ECO:0000256" key="1">
    <source>
        <dbReference type="ARBA" id="ARBA00001968"/>
    </source>
</evidence>
<feature type="compositionally biased region" description="Low complexity" evidence="3">
    <location>
        <begin position="18"/>
        <end position="30"/>
    </location>
</feature>
<reference evidence="5" key="1">
    <citation type="submission" date="2013-12" db="EMBL/GenBank/DDBJ databases">
        <title>The Genome Sequence of Aphanomyces astaci APO3.</title>
        <authorList>
            <consortium name="The Broad Institute Genomics Platform"/>
            <person name="Russ C."/>
            <person name="Tyler B."/>
            <person name="van West P."/>
            <person name="Dieguez-Uribeondo J."/>
            <person name="Young S.K."/>
            <person name="Zeng Q."/>
            <person name="Gargeya S."/>
            <person name="Fitzgerald M."/>
            <person name="Abouelleil A."/>
            <person name="Alvarado L."/>
            <person name="Chapman S.B."/>
            <person name="Gainer-Dewar J."/>
            <person name="Goldberg J."/>
            <person name="Griggs A."/>
            <person name="Gujja S."/>
            <person name="Hansen M."/>
            <person name="Howarth C."/>
            <person name="Imamovic A."/>
            <person name="Ireland A."/>
            <person name="Larimer J."/>
            <person name="McCowan C."/>
            <person name="Murphy C."/>
            <person name="Pearson M."/>
            <person name="Poon T.W."/>
            <person name="Priest M."/>
            <person name="Roberts A."/>
            <person name="Saif S."/>
            <person name="Shea T."/>
            <person name="Sykes S."/>
            <person name="Wortman J."/>
            <person name="Nusbaum C."/>
            <person name="Birren B."/>
        </authorList>
    </citation>
    <scope>NUCLEOTIDE SEQUENCE [LARGE SCALE GENOMIC DNA]</scope>
    <source>
        <strain evidence="5">APO3</strain>
    </source>
</reference>
<sequence length="232" mass="26160">MSSSSQRTVRPAALGNESTTSAESTGSTVSISKRPSHRKDDMNMHEPGSVSDLTVICSRIEVHVAALKTNAADRKIYYNGERFQAYPDQWAILVDKSYIGLSSPLRAIHPQKKPINGTLDCHDLDRNAAVSSDRVIVENFFFRVCLLWKISYGTFVWGTKIYDAILQLTFALKNFHVSSCRFVKMTTASTVLYLLGTRAWLKSRSPSVQPSSAYIEHRPNAWRLHQYIPQFT</sequence>
<dbReference type="RefSeq" id="XP_009845820.1">
    <property type="nucleotide sequence ID" value="XM_009847518.1"/>
</dbReference>
<feature type="domain" description="DDE Tnp4" evidence="4">
    <location>
        <begin position="44"/>
        <end position="174"/>
    </location>
</feature>
<evidence type="ECO:0000256" key="3">
    <source>
        <dbReference type="SAM" id="MobiDB-lite"/>
    </source>
</evidence>
<dbReference type="Pfam" id="PF13359">
    <property type="entry name" value="DDE_Tnp_4"/>
    <property type="match status" value="1"/>
</dbReference>
<keyword evidence="2" id="KW-0479">Metal-binding</keyword>
<comment type="cofactor">
    <cofactor evidence="1">
        <name>a divalent metal cation</name>
        <dbReference type="ChEBI" id="CHEBI:60240"/>
    </cofactor>
</comment>
<dbReference type="GeneID" id="20820459"/>
<accession>W4FB10</accession>
<proteinExistence type="predicted"/>
<evidence type="ECO:0000259" key="4">
    <source>
        <dbReference type="Pfam" id="PF13359"/>
    </source>
</evidence>
<protein>
    <recommendedName>
        <fullName evidence="4">DDE Tnp4 domain-containing protein</fullName>
    </recommendedName>
</protein>
<dbReference type="EMBL" id="KI913280">
    <property type="protein sequence ID" value="ETV64685.1"/>
    <property type="molecule type" value="Genomic_DNA"/>
</dbReference>
<feature type="region of interest" description="Disordered" evidence="3">
    <location>
        <begin position="1"/>
        <end position="47"/>
    </location>
</feature>
<evidence type="ECO:0000313" key="5">
    <source>
        <dbReference type="EMBL" id="ETV64685.1"/>
    </source>
</evidence>
<organism evidence="5">
    <name type="scientific">Aphanomyces astaci</name>
    <name type="common">Crayfish plague agent</name>
    <dbReference type="NCBI Taxonomy" id="112090"/>
    <lineage>
        <taxon>Eukaryota</taxon>
        <taxon>Sar</taxon>
        <taxon>Stramenopiles</taxon>
        <taxon>Oomycota</taxon>
        <taxon>Saprolegniomycetes</taxon>
        <taxon>Saprolegniales</taxon>
        <taxon>Verrucalvaceae</taxon>
        <taxon>Aphanomyces</taxon>
    </lineage>
</organism>
<dbReference type="InterPro" id="IPR027806">
    <property type="entry name" value="HARBI1_dom"/>
</dbReference>